<evidence type="ECO:0000313" key="2">
    <source>
        <dbReference type="EMBL" id="QJA72531.1"/>
    </source>
</evidence>
<name>A0A6M3IIH2_9ZZZZ</name>
<evidence type="ECO:0000313" key="1">
    <source>
        <dbReference type="EMBL" id="QJA56938.1"/>
    </source>
</evidence>
<sequence length="78" mass="8803">MTELENPMNYKNNNHTESGQIDCKVSVMACGHCKDCINRELLEEIEGCPDNYLCNFLGINIPNHGDFYCGGFESKPSR</sequence>
<gene>
    <name evidence="2" type="ORF">MM415A02739_0013</name>
    <name evidence="1" type="ORF">MM415B01769_0029</name>
</gene>
<dbReference type="AlphaFoldDB" id="A0A6M3IIH2"/>
<organism evidence="1">
    <name type="scientific">viral metagenome</name>
    <dbReference type="NCBI Taxonomy" id="1070528"/>
    <lineage>
        <taxon>unclassified sequences</taxon>
        <taxon>metagenomes</taxon>
        <taxon>organismal metagenomes</taxon>
    </lineage>
</organism>
<accession>A0A6M3IIH2</accession>
<reference evidence="1" key="1">
    <citation type="submission" date="2020-03" db="EMBL/GenBank/DDBJ databases">
        <title>The deep terrestrial virosphere.</title>
        <authorList>
            <person name="Holmfeldt K."/>
            <person name="Nilsson E."/>
            <person name="Simone D."/>
            <person name="Lopez-Fernandez M."/>
            <person name="Wu X."/>
            <person name="de Brujin I."/>
            <person name="Lundin D."/>
            <person name="Andersson A."/>
            <person name="Bertilsson S."/>
            <person name="Dopson M."/>
        </authorList>
    </citation>
    <scope>NUCLEOTIDE SEQUENCE</scope>
    <source>
        <strain evidence="2">MM415A02739</strain>
        <strain evidence="1">MM415B01769</strain>
    </source>
</reference>
<protein>
    <submittedName>
        <fullName evidence="1">Uncharacterized protein</fullName>
    </submittedName>
</protein>
<proteinExistence type="predicted"/>
<dbReference type="EMBL" id="MT141958">
    <property type="protein sequence ID" value="QJA72531.1"/>
    <property type="molecule type" value="Genomic_DNA"/>
</dbReference>
<dbReference type="EMBL" id="MT141245">
    <property type="protein sequence ID" value="QJA56938.1"/>
    <property type="molecule type" value="Genomic_DNA"/>
</dbReference>